<dbReference type="PANTHER" id="PTHR11441:SF0">
    <property type="entry name" value="THYMIDINE KINASE, CYTOSOLIC"/>
    <property type="match status" value="1"/>
</dbReference>
<dbReference type="PROSITE" id="PS00603">
    <property type="entry name" value="TK_CELLULAR_TYPE"/>
    <property type="match status" value="1"/>
</dbReference>
<evidence type="ECO:0000256" key="9">
    <source>
        <dbReference type="ARBA" id="ARBA00022833"/>
    </source>
</evidence>
<keyword evidence="5 16" id="KW-0808">Transferase</keyword>
<evidence type="ECO:0000256" key="13">
    <source>
        <dbReference type="ARBA" id="ARBA00048254"/>
    </source>
</evidence>
<evidence type="ECO:0000256" key="2">
    <source>
        <dbReference type="ARBA" id="ARBA00012118"/>
    </source>
</evidence>
<dbReference type="GO" id="GO:0004797">
    <property type="term" value="F:thymidine kinase activity"/>
    <property type="evidence" value="ECO:0007669"/>
    <property type="project" value="UniProtKB-EC"/>
</dbReference>
<keyword evidence="4 16" id="KW-0237">DNA synthesis</keyword>
<dbReference type="EC" id="2.7.1.21" evidence="2 16"/>
<keyword evidence="10 16" id="KW-0067">ATP-binding</keyword>
<dbReference type="SUPFAM" id="SSF52540">
    <property type="entry name" value="P-loop containing nucleoside triphosphate hydrolases"/>
    <property type="match status" value="1"/>
</dbReference>
<evidence type="ECO:0000256" key="12">
    <source>
        <dbReference type="ARBA" id="ARBA00025690"/>
    </source>
</evidence>
<evidence type="ECO:0000256" key="5">
    <source>
        <dbReference type="ARBA" id="ARBA00022679"/>
    </source>
</evidence>
<comment type="catalytic activity">
    <reaction evidence="13 16">
        <text>thymidine + ATP = dTMP + ADP + H(+)</text>
        <dbReference type="Rhea" id="RHEA:19129"/>
        <dbReference type="ChEBI" id="CHEBI:15378"/>
        <dbReference type="ChEBI" id="CHEBI:17748"/>
        <dbReference type="ChEBI" id="CHEBI:30616"/>
        <dbReference type="ChEBI" id="CHEBI:63528"/>
        <dbReference type="ChEBI" id="CHEBI:456216"/>
        <dbReference type="EC" id="2.7.1.21"/>
    </reaction>
</comment>
<dbReference type="GO" id="GO:0046104">
    <property type="term" value="P:thymidine metabolic process"/>
    <property type="evidence" value="ECO:0007669"/>
    <property type="project" value="TreeGrafter"/>
</dbReference>
<evidence type="ECO:0000256" key="14">
    <source>
        <dbReference type="PIRSR" id="PIRSR035805-1"/>
    </source>
</evidence>
<dbReference type="GO" id="GO:0005524">
    <property type="term" value="F:ATP binding"/>
    <property type="evidence" value="ECO:0007669"/>
    <property type="project" value="UniProtKB-KW"/>
</dbReference>
<evidence type="ECO:0000256" key="11">
    <source>
        <dbReference type="ARBA" id="ARBA00023026"/>
    </source>
</evidence>
<evidence type="ECO:0000256" key="10">
    <source>
        <dbReference type="ARBA" id="ARBA00022840"/>
    </source>
</evidence>
<keyword evidence="8 16" id="KW-0418">Kinase</keyword>
<name>A0A5K7Y3F4_9VIRU</name>
<dbReference type="Gene3D" id="3.40.50.300">
    <property type="entry name" value="P-loop containing nucleotide triphosphate hydrolases"/>
    <property type="match status" value="1"/>
</dbReference>
<dbReference type="EMBL" id="LC506465">
    <property type="protein sequence ID" value="BBO53994.1"/>
    <property type="molecule type" value="Genomic_DNA"/>
</dbReference>
<accession>A0A5K7Y3F4</accession>
<feature type="binding site" evidence="15">
    <location>
        <position position="176"/>
    </location>
    <ligand>
        <name>substrate</name>
    </ligand>
</feature>
<evidence type="ECO:0000313" key="18">
    <source>
        <dbReference type="EMBL" id="BBO53994.1"/>
    </source>
</evidence>
<dbReference type="Gene3D" id="3.30.60.20">
    <property type="match status" value="1"/>
</dbReference>
<keyword evidence="7 16" id="KW-0547">Nucleotide-binding</keyword>
<proteinExistence type="inferred from homology"/>
<comment type="function">
    <text evidence="12">Phosphorylates thymidine. ASFV replicates in the cytoplasm of infected cells and contains genes encoding a number of enzymes needed for DNA synthesis, including thymidine kinase. Important for growth in swine macrophages in vitro and is a virus virulence factor in swine.</text>
</comment>
<evidence type="ECO:0000256" key="15">
    <source>
        <dbReference type="PIRSR" id="PIRSR035805-2"/>
    </source>
</evidence>
<dbReference type="SUPFAM" id="SSF57716">
    <property type="entry name" value="Glucocorticoid receptor-like (DNA-binding domain)"/>
    <property type="match status" value="1"/>
</dbReference>
<dbReference type="GO" id="GO:0071897">
    <property type="term" value="P:DNA biosynthetic process"/>
    <property type="evidence" value="ECO:0007669"/>
    <property type="project" value="UniProtKB-KW"/>
</dbReference>
<feature type="active site" description="Proton acceptor" evidence="14">
    <location>
        <position position="93"/>
    </location>
</feature>
<dbReference type="InterPro" id="IPR001267">
    <property type="entry name" value="Thymidine_kinase"/>
</dbReference>
<evidence type="ECO:0000256" key="16">
    <source>
        <dbReference type="RuleBase" id="RU000544"/>
    </source>
</evidence>
<evidence type="ECO:0000256" key="4">
    <source>
        <dbReference type="ARBA" id="ARBA00022634"/>
    </source>
</evidence>
<dbReference type="Pfam" id="PF00265">
    <property type="entry name" value="TK"/>
    <property type="match status" value="1"/>
</dbReference>
<comment type="similarity">
    <text evidence="1 17">Belongs to the thymidine kinase family.</text>
</comment>
<dbReference type="InterPro" id="IPR027417">
    <property type="entry name" value="P-loop_NTPase"/>
</dbReference>
<keyword evidence="11" id="KW-0843">Virulence</keyword>
<keyword evidence="9" id="KW-0862">Zinc</keyword>
<evidence type="ECO:0000256" key="8">
    <source>
        <dbReference type="ARBA" id="ARBA00022777"/>
    </source>
</evidence>
<evidence type="ECO:0000256" key="1">
    <source>
        <dbReference type="ARBA" id="ARBA00007587"/>
    </source>
</evidence>
<dbReference type="PANTHER" id="PTHR11441">
    <property type="entry name" value="THYMIDINE KINASE"/>
    <property type="match status" value="1"/>
</dbReference>
<organism evidence="18">
    <name type="scientific">Abalone asfa-like virus</name>
    <dbReference type="NCBI Taxonomy" id="2839893"/>
    <lineage>
        <taxon>Viruses</taxon>
        <taxon>Varidnaviria</taxon>
        <taxon>Bamfordvirae</taxon>
        <taxon>Nucleocytoviricota</taxon>
        <taxon>Pokkesviricetes</taxon>
        <taxon>Asfuvirales</taxon>
        <taxon>Asfarviridae</taxon>
    </lineage>
</organism>
<evidence type="ECO:0000256" key="6">
    <source>
        <dbReference type="ARBA" id="ARBA00022723"/>
    </source>
</evidence>
<evidence type="ECO:0000256" key="17">
    <source>
        <dbReference type="RuleBase" id="RU004165"/>
    </source>
</evidence>
<evidence type="ECO:0000256" key="7">
    <source>
        <dbReference type="ARBA" id="ARBA00022741"/>
    </source>
</evidence>
<dbReference type="GO" id="GO:0046872">
    <property type="term" value="F:metal ion binding"/>
    <property type="evidence" value="ECO:0007669"/>
    <property type="project" value="UniProtKB-KW"/>
</dbReference>
<keyword evidence="6" id="KW-0479">Metal-binding</keyword>
<protein>
    <recommendedName>
        <fullName evidence="3 16">Thymidine kinase</fullName>
        <ecNumber evidence="2 16">2.7.1.21</ecNumber>
    </recommendedName>
</protein>
<evidence type="ECO:0000256" key="3">
    <source>
        <dbReference type="ARBA" id="ARBA00020079"/>
    </source>
</evidence>
<dbReference type="InterPro" id="IPR020633">
    <property type="entry name" value="Thymidine_kinase_CS"/>
</dbReference>
<dbReference type="PIRSF" id="PIRSF035805">
    <property type="entry name" value="TK_cell"/>
    <property type="match status" value="1"/>
</dbReference>
<sequence length="191" mass="22117">MDRCLQDNLTLLIGPMFASKTSWLLHQAQLANQSNINYIFVKHIFENRNLETPEPYTHNHVTYKSFKVNMVETQTLKDIIDVLLTFDMIFIDEGQFFSDLVEIVTLLANKGKNIAVAGLSSDFRQLPFENINNLIPYCDNIIHMRSVCVYCKNSAIFSIRKTKDERLFVVGDSDIYIVVCRKCLQKDQLKK</sequence>
<reference evidence="18" key="1">
    <citation type="journal article" date="2020" name="Sci. Rep.">
        <title>A novel Asfarvirus-like virus identified as a potential cause of mass mortality of abalone.</title>
        <authorList>
            <person name="Matsuyama T."/>
            <person name="Takano T."/>
            <person name="Nishiki I."/>
            <person name="Fujiwara A."/>
            <person name="Kiryu I."/>
            <person name="Inada M."/>
            <person name="Sakai T."/>
            <person name="Terashima S."/>
            <person name="Matsuura Y."/>
            <person name="Isowa K."/>
            <person name="Nakayasu C."/>
        </authorList>
    </citation>
    <scope>NUCLEOTIDE SEQUENCE</scope>
</reference>